<sequence>STKGSRKVSAMLLLSNEAAKDAIRRDAVVSSLDALQRAATLSNVLGMQSRCGGIFSLLASASCPEDSDITLFPQQPSPLALALLQRQKKLHASHALSMDVILSRGLELGSHAPDCWKHVFRCCLHVSQLEHRFFSQSGQAPGLSLPKLNNKAANSNIDKMSAADRLQFSFTPEDDDEVWVDVYSFLATTSSPAITSQTVAELIAESKADSTAHGILSQDYAAKVICVLSQAVDKMFEEAALKLNLQALTSFMRALCT</sequence>
<evidence type="ECO:0000313" key="1">
    <source>
        <dbReference type="EMBL" id="JAS76430.1"/>
    </source>
</evidence>
<reference evidence="1" key="1">
    <citation type="submission" date="2015-11" db="EMBL/GenBank/DDBJ databases">
        <title>De novo transcriptome assembly of four potential Pierce s Disease insect vectors from Arizona vineyards.</title>
        <authorList>
            <person name="Tassone E.E."/>
        </authorList>
    </citation>
    <scope>NUCLEOTIDE SEQUENCE</scope>
</reference>
<dbReference type="AlphaFoldDB" id="A0A1B6HP20"/>
<feature type="non-terminal residue" evidence="1">
    <location>
        <position position="257"/>
    </location>
</feature>
<protein>
    <submittedName>
        <fullName evidence="1">Uncharacterized protein</fullName>
    </submittedName>
</protein>
<dbReference type="EMBL" id="GECU01031276">
    <property type="protein sequence ID" value="JAS76430.1"/>
    <property type="molecule type" value="Transcribed_RNA"/>
</dbReference>
<organism evidence="1">
    <name type="scientific">Homalodisca liturata</name>
    <dbReference type="NCBI Taxonomy" id="320908"/>
    <lineage>
        <taxon>Eukaryota</taxon>
        <taxon>Metazoa</taxon>
        <taxon>Ecdysozoa</taxon>
        <taxon>Arthropoda</taxon>
        <taxon>Hexapoda</taxon>
        <taxon>Insecta</taxon>
        <taxon>Pterygota</taxon>
        <taxon>Neoptera</taxon>
        <taxon>Paraneoptera</taxon>
        <taxon>Hemiptera</taxon>
        <taxon>Auchenorrhyncha</taxon>
        <taxon>Membracoidea</taxon>
        <taxon>Cicadellidae</taxon>
        <taxon>Cicadellinae</taxon>
        <taxon>Proconiini</taxon>
        <taxon>Homalodisca</taxon>
    </lineage>
</organism>
<feature type="non-terminal residue" evidence="1">
    <location>
        <position position="1"/>
    </location>
</feature>
<name>A0A1B6HP20_9HEMI</name>
<accession>A0A1B6HP20</accession>
<proteinExistence type="predicted"/>
<gene>
    <name evidence="1" type="ORF">g.57022</name>
</gene>